<comment type="subcellular location">
    <subcellularLocation>
        <location evidence="1">Cell membrane</location>
        <topology evidence="1">Multi-pass membrane protein</topology>
    </subcellularLocation>
</comment>
<dbReference type="PANTHER" id="PTHR32507:SF7">
    <property type="entry name" value="K(+)_H(+) ANTIPORTER NHAP2"/>
    <property type="match status" value="1"/>
</dbReference>
<keyword evidence="7 10" id="KW-1133">Transmembrane helix</keyword>
<keyword evidence="6 10" id="KW-0812">Transmembrane</keyword>
<keyword evidence="3" id="KW-0050">Antiport</keyword>
<sequence>MPSTEPLPTAFLLLLSGVLLALSVLFSRASGRFGIPVALLFLVIGMVAGSDGPGGIAFEDYGFSFRLGTVALVLILFDGGLNTPLSAVRSAIRPAAVLATLGVVATAVLVGVAAHLLFRFPWTESLLLGAIVSSTDAAAVFSVLRGSGLHLKRRVGTTLELESGLNDPMAVILTVALTHSLAKGENPGWELALEAVVQMVVGGGMGLAIGWAGRLLVKRLRLQAAGLYPVLTLALAFIAFGLPTLFHGSGFLSVYAVGVLLGNETLRYRTGLLRVHDALAWLSQVAMFLVLGLLVFPGELLGVAGVGLVLSLFLAFIARPLAVMLCLLPFRFPAGEIVYTGWVGLRGAVPIILATFPVLAGAPGAKNLFNIVFFIVVVNGLIPGATVPWVTRKLGLAANVPAAPPAVLEIASTQLLNGELSAFYINTASASVGARISELPFPPGSAAMLIVRGLELVAPKGDTLLQAGDHVYVFSHSEDLPFLRLMFGQQEDE</sequence>
<name>A0ABU5GZN0_9BACT</name>
<reference evidence="12 13" key="1">
    <citation type="submission" date="2023-12" db="EMBL/GenBank/DDBJ databases">
        <title>the genome sequence of Hyalangium sp. s54d21.</title>
        <authorList>
            <person name="Zhang X."/>
        </authorList>
    </citation>
    <scope>NUCLEOTIDE SEQUENCE [LARGE SCALE GENOMIC DNA]</scope>
    <source>
        <strain evidence="13">s54d21</strain>
    </source>
</reference>
<dbReference type="EMBL" id="JAXIVS010000003">
    <property type="protein sequence ID" value="MDY7226656.1"/>
    <property type="molecule type" value="Genomic_DNA"/>
</dbReference>
<evidence type="ECO:0000256" key="4">
    <source>
        <dbReference type="ARBA" id="ARBA00022475"/>
    </source>
</evidence>
<feature type="transmembrane region" description="Helical" evidence="10">
    <location>
        <begin position="195"/>
        <end position="217"/>
    </location>
</feature>
<dbReference type="PROSITE" id="PS51202">
    <property type="entry name" value="RCK_C"/>
    <property type="match status" value="1"/>
</dbReference>
<evidence type="ECO:0000256" key="7">
    <source>
        <dbReference type="ARBA" id="ARBA00022989"/>
    </source>
</evidence>
<evidence type="ECO:0000256" key="10">
    <source>
        <dbReference type="SAM" id="Phobius"/>
    </source>
</evidence>
<dbReference type="InterPro" id="IPR038770">
    <property type="entry name" value="Na+/solute_symporter_sf"/>
</dbReference>
<evidence type="ECO:0000256" key="6">
    <source>
        <dbReference type="ARBA" id="ARBA00022692"/>
    </source>
</evidence>
<dbReference type="Gene3D" id="3.30.70.1450">
    <property type="entry name" value="Regulator of K+ conductance, C-terminal domain"/>
    <property type="match status" value="1"/>
</dbReference>
<keyword evidence="8" id="KW-0406">Ion transport</keyword>
<dbReference type="NCBIfam" id="NF003715">
    <property type="entry name" value="PRK05326.1-2"/>
    <property type="match status" value="1"/>
</dbReference>
<evidence type="ECO:0000259" key="11">
    <source>
        <dbReference type="PROSITE" id="PS51202"/>
    </source>
</evidence>
<keyword evidence="5" id="KW-0633">Potassium transport</keyword>
<gene>
    <name evidence="12" type="ORF">SYV04_09670</name>
</gene>
<dbReference type="RefSeq" id="WP_321545386.1">
    <property type="nucleotide sequence ID" value="NZ_JAXIVS010000003.1"/>
</dbReference>
<dbReference type="Gene3D" id="1.20.1530.20">
    <property type="match status" value="1"/>
</dbReference>
<feature type="transmembrane region" description="Helical" evidence="10">
    <location>
        <begin position="95"/>
        <end position="120"/>
    </location>
</feature>
<evidence type="ECO:0000256" key="5">
    <source>
        <dbReference type="ARBA" id="ARBA00022538"/>
    </source>
</evidence>
<organism evidence="12 13">
    <name type="scientific">Hyalangium rubrum</name>
    <dbReference type="NCBI Taxonomy" id="3103134"/>
    <lineage>
        <taxon>Bacteria</taxon>
        <taxon>Pseudomonadati</taxon>
        <taxon>Myxococcota</taxon>
        <taxon>Myxococcia</taxon>
        <taxon>Myxococcales</taxon>
        <taxon>Cystobacterineae</taxon>
        <taxon>Archangiaceae</taxon>
        <taxon>Hyalangium</taxon>
    </lineage>
</organism>
<feature type="transmembrane region" description="Helical" evidence="10">
    <location>
        <begin position="6"/>
        <end position="26"/>
    </location>
</feature>
<keyword evidence="13" id="KW-1185">Reference proteome</keyword>
<evidence type="ECO:0000313" key="13">
    <source>
        <dbReference type="Proteomes" id="UP001291309"/>
    </source>
</evidence>
<dbReference type="Proteomes" id="UP001291309">
    <property type="component" value="Unassembled WGS sequence"/>
</dbReference>
<dbReference type="InterPro" id="IPR006037">
    <property type="entry name" value="RCK_C"/>
</dbReference>
<dbReference type="Pfam" id="PF02080">
    <property type="entry name" value="TrkA_C"/>
    <property type="match status" value="1"/>
</dbReference>
<evidence type="ECO:0000256" key="2">
    <source>
        <dbReference type="ARBA" id="ARBA00022448"/>
    </source>
</evidence>
<dbReference type="Pfam" id="PF00999">
    <property type="entry name" value="Na_H_Exchanger"/>
    <property type="match status" value="1"/>
</dbReference>
<dbReference type="InterPro" id="IPR036721">
    <property type="entry name" value="RCK_C_sf"/>
</dbReference>
<feature type="domain" description="RCK C-terminal" evidence="11">
    <location>
        <begin position="408"/>
        <end position="489"/>
    </location>
</feature>
<keyword evidence="9 10" id="KW-0472">Membrane</keyword>
<evidence type="ECO:0000256" key="9">
    <source>
        <dbReference type="ARBA" id="ARBA00023136"/>
    </source>
</evidence>
<feature type="transmembrane region" description="Helical" evidence="10">
    <location>
        <begin position="342"/>
        <end position="362"/>
    </location>
</feature>
<proteinExistence type="predicted"/>
<feature type="transmembrane region" description="Helical" evidence="10">
    <location>
        <begin position="278"/>
        <end position="296"/>
    </location>
</feature>
<keyword evidence="4" id="KW-1003">Cell membrane</keyword>
<evidence type="ECO:0000256" key="1">
    <source>
        <dbReference type="ARBA" id="ARBA00004651"/>
    </source>
</evidence>
<keyword evidence="5" id="KW-0630">Potassium</keyword>
<feature type="transmembrane region" description="Helical" evidence="10">
    <location>
        <begin position="308"/>
        <end position="330"/>
    </location>
</feature>
<evidence type="ECO:0000256" key="8">
    <source>
        <dbReference type="ARBA" id="ARBA00023065"/>
    </source>
</evidence>
<evidence type="ECO:0000256" key="3">
    <source>
        <dbReference type="ARBA" id="ARBA00022449"/>
    </source>
</evidence>
<keyword evidence="2" id="KW-0813">Transport</keyword>
<evidence type="ECO:0000313" key="12">
    <source>
        <dbReference type="EMBL" id="MDY7226656.1"/>
    </source>
</evidence>
<dbReference type="PANTHER" id="PTHR32507">
    <property type="entry name" value="NA(+)/H(+) ANTIPORTER 1"/>
    <property type="match status" value="1"/>
</dbReference>
<dbReference type="InterPro" id="IPR006153">
    <property type="entry name" value="Cation/H_exchanger_TM"/>
</dbReference>
<feature type="transmembrane region" description="Helical" evidence="10">
    <location>
        <begin position="61"/>
        <end position="83"/>
    </location>
</feature>
<feature type="transmembrane region" description="Helical" evidence="10">
    <location>
        <begin position="368"/>
        <end position="390"/>
    </location>
</feature>
<accession>A0ABU5GZN0</accession>
<feature type="transmembrane region" description="Helical" evidence="10">
    <location>
        <begin position="224"/>
        <end position="242"/>
    </location>
</feature>
<feature type="transmembrane region" description="Helical" evidence="10">
    <location>
        <begin position="33"/>
        <end position="49"/>
    </location>
</feature>
<protein>
    <submittedName>
        <fullName evidence="12">Potassium/proton antiporter</fullName>
    </submittedName>
</protein>
<dbReference type="SUPFAM" id="SSF116726">
    <property type="entry name" value="TrkA C-terminal domain-like"/>
    <property type="match status" value="1"/>
</dbReference>
<comment type="caution">
    <text evidence="12">The sequence shown here is derived from an EMBL/GenBank/DDBJ whole genome shotgun (WGS) entry which is preliminary data.</text>
</comment>
<dbReference type="NCBIfam" id="NF003716">
    <property type="entry name" value="PRK05326.1-3"/>
    <property type="match status" value="1"/>
</dbReference>